<evidence type="ECO:0000256" key="3">
    <source>
        <dbReference type="HAMAP-Rule" id="MF_01929"/>
    </source>
</evidence>
<dbReference type="SMART" id="SM01001">
    <property type="entry name" value="AIRC"/>
    <property type="match status" value="1"/>
</dbReference>
<protein>
    <recommendedName>
        <fullName evidence="3 4">N5-carboxyaminoimidazole ribonucleotide mutase</fullName>
        <shortName evidence="3 4">N5-CAIR mutase</shortName>
        <ecNumber evidence="3 4">5.4.99.18</ecNumber>
    </recommendedName>
    <alternativeName>
        <fullName evidence="3">5-(carboxyamino)imidazole ribonucleotide mutase</fullName>
    </alternativeName>
</protein>
<evidence type="ECO:0000313" key="6">
    <source>
        <dbReference type="EMBL" id="MEM5948879.1"/>
    </source>
</evidence>
<name>A0ABU9UDX3_9SPIR</name>
<feature type="binding site" evidence="3">
    <location>
        <position position="9"/>
    </location>
    <ligand>
        <name>substrate</name>
    </ligand>
</feature>
<feature type="binding site" evidence="3">
    <location>
        <position position="12"/>
    </location>
    <ligand>
        <name>substrate</name>
    </ligand>
</feature>
<dbReference type="NCBIfam" id="TIGR01162">
    <property type="entry name" value="purE"/>
    <property type="match status" value="1"/>
</dbReference>
<evidence type="ECO:0000256" key="1">
    <source>
        <dbReference type="ARBA" id="ARBA00022755"/>
    </source>
</evidence>
<comment type="catalytic activity">
    <reaction evidence="3 4">
        <text>5-carboxyamino-1-(5-phospho-D-ribosyl)imidazole + H(+) = 5-amino-1-(5-phospho-D-ribosyl)imidazole-4-carboxylate</text>
        <dbReference type="Rhea" id="RHEA:13193"/>
        <dbReference type="ChEBI" id="CHEBI:15378"/>
        <dbReference type="ChEBI" id="CHEBI:58730"/>
        <dbReference type="ChEBI" id="CHEBI:77657"/>
        <dbReference type="EC" id="5.4.99.18"/>
    </reaction>
</comment>
<evidence type="ECO:0000256" key="2">
    <source>
        <dbReference type="ARBA" id="ARBA00023235"/>
    </source>
</evidence>
<dbReference type="Proteomes" id="UP001466331">
    <property type="component" value="Unassembled WGS sequence"/>
</dbReference>
<dbReference type="Gene3D" id="3.40.50.1970">
    <property type="match status" value="1"/>
</dbReference>
<dbReference type="InterPro" id="IPR033747">
    <property type="entry name" value="PurE_ClassI"/>
</dbReference>
<dbReference type="PIRSF" id="PIRSF001338">
    <property type="entry name" value="AIR_carboxylase"/>
    <property type="match status" value="1"/>
</dbReference>
<evidence type="ECO:0000256" key="4">
    <source>
        <dbReference type="PIRNR" id="PIRNR001338"/>
    </source>
</evidence>
<keyword evidence="7" id="KW-1185">Reference proteome</keyword>
<dbReference type="EMBL" id="JBCHKQ010000006">
    <property type="protein sequence ID" value="MEM5948879.1"/>
    <property type="molecule type" value="Genomic_DNA"/>
</dbReference>
<dbReference type="EC" id="5.4.99.18" evidence="3 4"/>
<reference evidence="6 7" key="1">
    <citation type="submission" date="2024-03" db="EMBL/GenBank/DDBJ databases">
        <title>Ignisphaera cupida sp. nov., a hyperthermophilic hydrolytic archaeon from a hot spring of Kamchatka, and proposal of Ignisphaeraceae fam. nov.</title>
        <authorList>
            <person name="Podosokorskaya O.A."/>
            <person name="Elcheninov A.G."/>
            <person name="Maltseva A.I."/>
            <person name="Zayulina K.S."/>
            <person name="Novikov A."/>
            <person name="Merkel A.Y."/>
        </authorList>
    </citation>
    <scope>NUCLEOTIDE SEQUENCE [LARGE SCALE GENOMIC DNA]</scope>
    <source>
        <strain evidence="6 7">38H-sp</strain>
    </source>
</reference>
<comment type="function">
    <text evidence="3 4">Catalyzes the conversion of N5-carboxyaminoimidazole ribonucleotide (N5-CAIR) to 4-carboxy-5-aminoimidazole ribonucleotide (CAIR).</text>
</comment>
<dbReference type="InterPro" id="IPR024694">
    <property type="entry name" value="PurE_prokaryotes"/>
</dbReference>
<dbReference type="RefSeq" id="WP_420070331.1">
    <property type="nucleotide sequence ID" value="NZ_JBCHKQ010000006.1"/>
</dbReference>
<dbReference type="PANTHER" id="PTHR23046">
    <property type="entry name" value="PHOSPHORIBOSYLAMINOIMIDAZOLE CARBOXYLASE CATALYTIC SUBUNIT"/>
    <property type="match status" value="1"/>
</dbReference>
<sequence length="160" mass="16991">MKVAILMGSASDKDKMKGAAKALSMFGIEYEARVLSAHRVPELLEKELLRMEAEGAECVIAGAGLAAHLPGVVASKTVLPVIGVPLNAALSGLDALFSIVQMPKNIPVAAVAIDSSFNAGILAVEILAVKYPELKKKLVEYRKSLKRELEENNSPLILEG</sequence>
<dbReference type="GO" id="GO:0034023">
    <property type="term" value="F:5-(carboxyamino)imidazole ribonucleotide mutase activity"/>
    <property type="evidence" value="ECO:0007669"/>
    <property type="project" value="UniProtKB-EC"/>
</dbReference>
<accession>A0ABU9UDX3</accession>
<dbReference type="SUPFAM" id="SSF52255">
    <property type="entry name" value="N5-CAIR mutase (phosphoribosylaminoimidazole carboxylase, PurE)"/>
    <property type="match status" value="1"/>
</dbReference>
<comment type="pathway">
    <text evidence="3 4">Purine metabolism; IMP biosynthesis via de novo pathway; 5-amino-1-(5-phospho-D-ribosyl)imidazole-4-carboxylate from 5-amino-1-(5-phospho-D-ribosyl)imidazole (N5-CAIR route): step 2/2.</text>
</comment>
<dbReference type="Pfam" id="PF00731">
    <property type="entry name" value="AIRC"/>
    <property type="match status" value="1"/>
</dbReference>
<evidence type="ECO:0000259" key="5">
    <source>
        <dbReference type="SMART" id="SM01001"/>
    </source>
</evidence>
<evidence type="ECO:0000313" key="7">
    <source>
        <dbReference type="Proteomes" id="UP001466331"/>
    </source>
</evidence>
<keyword evidence="1 3" id="KW-0658">Purine biosynthesis</keyword>
<dbReference type="PANTHER" id="PTHR23046:SF2">
    <property type="entry name" value="PHOSPHORIBOSYLAMINOIMIDAZOLE CARBOXYLASE"/>
    <property type="match status" value="1"/>
</dbReference>
<feature type="domain" description="PurE" evidence="5">
    <location>
        <begin position="1"/>
        <end position="149"/>
    </location>
</feature>
<proteinExistence type="inferred from homology"/>
<feature type="binding site" evidence="3">
    <location>
        <position position="39"/>
    </location>
    <ligand>
        <name>substrate</name>
    </ligand>
</feature>
<dbReference type="HAMAP" id="MF_01929">
    <property type="entry name" value="PurE_classI"/>
    <property type="match status" value="1"/>
</dbReference>
<comment type="caution">
    <text evidence="6">The sequence shown here is derived from an EMBL/GenBank/DDBJ whole genome shotgun (WGS) entry which is preliminary data.</text>
</comment>
<dbReference type="GO" id="GO:0004638">
    <property type="term" value="F:phosphoribosylaminoimidazole carboxylase activity"/>
    <property type="evidence" value="ECO:0007669"/>
    <property type="project" value="UniProtKB-EC"/>
</dbReference>
<dbReference type="InterPro" id="IPR000031">
    <property type="entry name" value="PurE_dom"/>
</dbReference>
<organism evidence="6 7">
    <name type="scientific">Rarispira pelagica</name>
    <dbReference type="NCBI Taxonomy" id="3141764"/>
    <lineage>
        <taxon>Bacteria</taxon>
        <taxon>Pseudomonadati</taxon>
        <taxon>Spirochaetota</taxon>
        <taxon>Spirochaetia</taxon>
        <taxon>Winmispirales</taxon>
        <taxon>Winmispiraceae</taxon>
        <taxon>Rarispira</taxon>
    </lineage>
</organism>
<comment type="similarity">
    <text evidence="3">Belongs to the AIR carboxylase family. Class I subfamily.</text>
</comment>
<keyword evidence="2 3" id="KW-0413">Isomerase</keyword>
<keyword evidence="6" id="KW-0456">Lyase</keyword>
<gene>
    <name evidence="3 6" type="primary">purE</name>
    <name evidence="6" type="ORF">WKV44_10040</name>
</gene>